<name>A0AAE0F3F8_9CHLO</name>
<dbReference type="Pfam" id="PF05711">
    <property type="entry name" value="TylF"/>
    <property type="match status" value="1"/>
</dbReference>
<evidence type="ECO:0008006" key="3">
    <source>
        <dbReference type="Google" id="ProtNLM"/>
    </source>
</evidence>
<dbReference type="InterPro" id="IPR029063">
    <property type="entry name" value="SAM-dependent_MTases_sf"/>
</dbReference>
<accession>A0AAE0F3F8</accession>
<dbReference type="InterPro" id="IPR008884">
    <property type="entry name" value="TylF_MeTrfase"/>
</dbReference>
<gene>
    <name evidence="1" type="ORF">CYMTET_40246</name>
</gene>
<evidence type="ECO:0000313" key="1">
    <source>
        <dbReference type="EMBL" id="KAK3250373.1"/>
    </source>
</evidence>
<dbReference type="PANTHER" id="PTHR40036">
    <property type="entry name" value="MACROCIN O-METHYLTRANSFERASE"/>
    <property type="match status" value="1"/>
</dbReference>
<evidence type="ECO:0000313" key="2">
    <source>
        <dbReference type="Proteomes" id="UP001190700"/>
    </source>
</evidence>
<dbReference type="SUPFAM" id="SSF53335">
    <property type="entry name" value="S-adenosyl-L-methionine-dependent methyltransferases"/>
    <property type="match status" value="1"/>
</dbReference>
<dbReference type="Gene3D" id="3.40.50.150">
    <property type="entry name" value="Vaccinia Virus protein VP39"/>
    <property type="match status" value="1"/>
</dbReference>
<keyword evidence="2" id="KW-1185">Reference proteome</keyword>
<comment type="caution">
    <text evidence="1">The sequence shown here is derived from an EMBL/GenBank/DDBJ whole genome shotgun (WGS) entry which is preliminary data.</text>
</comment>
<proteinExistence type="predicted"/>
<dbReference type="EMBL" id="LGRX02026740">
    <property type="protein sequence ID" value="KAK3250373.1"/>
    <property type="molecule type" value="Genomic_DNA"/>
</dbReference>
<sequence length="262" mass="30064">MLREKDLENIVDLIRASVNKSLDGDFLEAGVWRGGGSIVAKAAIQAYASNNKTVFVCDSFEGLPRPEEKWQADKFDTHYLLADLPVSKEEVQRNFQINGALDDKVKFFKGFFKESMPTVRQHVNKLSVLRLDGDMYSSTFEVLGELYDKVEIGGYVIVDDWKLPGAHAAIHDFMDCFGFPKNLIGVGKADKGFERAGVRWTHFKIYWEKTAEVPQNFRERVYNCPQVYGKKLQYVFYKSYVKRKGQRYQQGHQLSAYDEVAT</sequence>
<dbReference type="AlphaFoldDB" id="A0AAE0F3F8"/>
<protein>
    <recommendedName>
        <fullName evidence="3">Macrocin O-methyltransferase</fullName>
    </recommendedName>
</protein>
<dbReference type="PANTHER" id="PTHR40036:SF1">
    <property type="entry name" value="MACROCIN O-METHYLTRANSFERASE"/>
    <property type="match status" value="1"/>
</dbReference>
<organism evidence="1 2">
    <name type="scientific">Cymbomonas tetramitiformis</name>
    <dbReference type="NCBI Taxonomy" id="36881"/>
    <lineage>
        <taxon>Eukaryota</taxon>
        <taxon>Viridiplantae</taxon>
        <taxon>Chlorophyta</taxon>
        <taxon>Pyramimonadophyceae</taxon>
        <taxon>Pyramimonadales</taxon>
        <taxon>Pyramimonadaceae</taxon>
        <taxon>Cymbomonas</taxon>
    </lineage>
</organism>
<dbReference type="Proteomes" id="UP001190700">
    <property type="component" value="Unassembled WGS sequence"/>
</dbReference>
<reference evidence="1 2" key="1">
    <citation type="journal article" date="2015" name="Genome Biol. Evol.">
        <title>Comparative Genomics of a Bacterivorous Green Alga Reveals Evolutionary Causalities and Consequences of Phago-Mixotrophic Mode of Nutrition.</title>
        <authorList>
            <person name="Burns J.A."/>
            <person name="Paasch A."/>
            <person name="Narechania A."/>
            <person name="Kim E."/>
        </authorList>
    </citation>
    <scope>NUCLEOTIDE SEQUENCE [LARGE SCALE GENOMIC DNA]</scope>
    <source>
        <strain evidence="1 2">PLY_AMNH</strain>
    </source>
</reference>